<keyword evidence="1" id="KW-0812">Transmembrane</keyword>
<keyword evidence="3" id="KW-1185">Reference proteome</keyword>
<comment type="caution">
    <text evidence="2">The sequence shown here is derived from an EMBL/GenBank/DDBJ whole genome shotgun (WGS) entry which is preliminary data.</text>
</comment>
<dbReference type="AlphaFoldDB" id="A0AAD3MFI5"/>
<evidence type="ECO:0008006" key="4">
    <source>
        <dbReference type="Google" id="ProtNLM"/>
    </source>
</evidence>
<evidence type="ECO:0000313" key="2">
    <source>
        <dbReference type="EMBL" id="GLD52826.1"/>
    </source>
</evidence>
<dbReference type="Proteomes" id="UP001279410">
    <property type="component" value="Unassembled WGS sequence"/>
</dbReference>
<accession>A0AAD3MFI5</accession>
<organism evidence="2 3">
    <name type="scientific">Lates japonicus</name>
    <name type="common">Japanese lates</name>
    <dbReference type="NCBI Taxonomy" id="270547"/>
    <lineage>
        <taxon>Eukaryota</taxon>
        <taxon>Metazoa</taxon>
        <taxon>Chordata</taxon>
        <taxon>Craniata</taxon>
        <taxon>Vertebrata</taxon>
        <taxon>Euteleostomi</taxon>
        <taxon>Actinopterygii</taxon>
        <taxon>Neopterygii</taxon>
        <taxon>Teleostei</taxon>
        <taxon>Neoteleostei</taxon>
        <taxon>Acanthomorphata</taxon>
        <taxon>Carangaria</taxon>
        <taxon>Carangaria incertae sedis</taxon>
        <taxon>Centropomidae</taxon>
        <taxon>Lates</taxon>
    </lineage>
</organism>
<sequence>MMSVFSASLHSQLGDVRNFSDGIYLFHDTHSETTRRQEGLRLQRSNRPLSSEGSTELCDAFRCGVVQYWHTPFGDLQTPGLHSKLDPVFMHHDGNLVAPNISSLHNGLYYCLLQHTAGMTLWPYELHVGYEHQKNQEHGQHKHGSGCDTFRFRRDVGSEEEKQAGVSDGQFAGAVAASVLLTFVLGFSAGALSRAHVLRDRQEKQEDTVKKWYHGRRRRSIAIPAYARPGWSQGHSGLCLWPTRMANDTATF</sequence>
<gene>
    <name evidence="2" type="ORF">AKAME5_000566700</name>
</gene>
<protein>
    <recommendedName>
        <fullName evidence="4">Ig-like domain-containing protein</fullName>
    </recommendedName>
</protein>
<name>A0AAD3MFI5_LATJO</name>
<keyword evidence="1" id="KW-1133">Transmembrane helix</keyword>
<dbReference type="EMBL" id="BRZM01000015">
    <property type="protein sequence ID" value="GLD52826.1"/>
    <property type="molecule type" value="Genomic_DNA"/>
</dbReference>
<proteinExistence type="predicted"/>
<evidence type="ECO:0000313" key="3">
    <source>
        <dbReference type="Proteomes" id="UP001279410"/>
    </source>
</evidence>
<reference evidence="2" key="1">
    <citation type="submission" date="2022-08" db="EMBL/GenBank/DDBJ databases">
        <title>Genome sequencing of akame (Lates japonicus).</title>
        <authorList>
            <person name="Hashiguchi Y."/>
            <person name="Takahashi H."/>
        </authorList>
    </citation>
    <scope>NUCLEOTIDE SEQUENCE</scope>
    <source>
        <strain evidence="2">Kochi</strain>
    </source>
</reference>
<evidence type="ECO:0000256" key="1">
    <source>
        <dbReference type="SAM" id="Phobius"/>
    </source>
</evidence>
<feature type="transmembrane region" description="Helical" evidence="1">
    <location>
        <begin position="171"/>
        <end position="192"/>
    </location>
</feature>
<keyword evidence="1" id="KW-0472">Membrane</keyword>